<evidence type="ECO:0000313" key="1">
    <source>
        <dbReference type="EMBL" id="SVE63093.1"/>
    </source>
</evidence>
<sequence length="53" mass="6282">MSIITEETDILKTAIRVIKIEKFQRFCLKCGKILPKKIKQNYTHNCEKPDFLL</sequence>
<gene>
    <name evidence="1" type="ORF">METZ01_LOCUS515947</name>
</gene>
<name>A0A383F328_9ZZZZ</name>
<protein>
    <submittedName>
        <fullName evidence="1">Uncharacterized protein</fullName>
    </submittedName>
</protein>
<dbReference type="EMBL" id="UINC01230812">
    <property type="protein sequence ID" value="SVE63093.1"/>
    <property type="molecule type" value="Genomic_DNA"/>
</dbReference>
<dbReference type="AlphaFoldDB" id="A0A383F328"/>
<proteinExistence type="predicted"/>
<accession>A0A383F328</accession>
<organism evidence="1">
    <name type="scientific">marine metagenome</name>
    <dbReference type="NCBI Taxonomy" id="408172"/>
    <lineage>
        <taxon>unclassified sequences</taxon>
        <taxon>metagenomes</taxon>
        <taxon>ecological metagenomes</taxon>
    </lineage>
</organism>
<reference evidence="1" key="1">
    <citation type="submission" date="2018-05" db="EMBL/GenBank/DDBJ databases">
        <authorList>
            <person name="Lanie J.A."/>
            <person name="Ng W.-L."/>
            <person name="Kazmierczak K.M."/>
            <person name="Andrzejewski T.M."/>
            <person name="Davidsen T.M."/>
            <person name="Wayne K.J."/>
            <person name="Tettelin H."/>
            <person name="Glass J.I."/>
            <person name="Rusch D."/>
            <person name="Podicherti R."/>
            <person name="Tsui H.-C.T."/>
            <person name="Winkler M.E."/>
        </authorList>
    </citation>
    <scope>NUCLEOTIDE SEQUENCE</scope>
</reference>